<accession>A0A0E3SQU1</accession>
<evidence type="ECO:0000313" key="1">
    <source>
        <dbReference type="EMBL" id="AKB84417.1"/>
    </source>
</evidence>
<protein>
    <submittedName>
        <fullName evidence="1">Uncharacterized protein</fullName>
    </submittedName>
</protein>
<dbReference type="KEGG" id="mmet:MCMEM_0364"/>
<reference evidence="1 2" key="1">
    <citation type="submission" date="2014-07" db="EMBL/GenBank/DDBJ databases">
        <title>Methanogenic archaea and the global carbon cycle.</title>
        <authorList>
            <person name="Henriksen J.R."/>
            <person name="Luke J."/>
            <person name="Reinhart S."/>
            <person name="Benedict M.N."/>
            <person name="Youngblut N.D."/>
            <person name="Metcalf M.E."/>
            <person name="Whitaker R.J."/>
            <person name="Metcalf W.W."/>
        </authorList>
    </citation>
    <scope>NUCLEOTIDE SEQUENCE [LARGE SCALE GENOMIC DNA]</scope>
    <source>
        <strain evidence="1 2">MM1</strain>
    </source>
</reference>
<dbReference type="HOGENOM" id="CLU_187351_0_0_2"/>
<name>A0A0E3SQU1_METMT</name>
<proteinExistence type="predicted"/>
<gene>
    <name evidence="1" type="ORF">MCMEM_0364</name>
</gene>
<evidence type="ECO:0000313" key="2">
    <source>
        <dbReference type="Proteomes" id="UP000033048"/>
    </source>
</evidence>
<sequence length="94" mass="10515">MITMQAVKYMSLVFRGAVEEYDNTGVRPSVFLDAAGDLQIYLCDPILDDAEAEGNVPEMELEVNGGQFSDYPGNNFNVSYNRMRSEVVSDQLPR</sequence>
<dbReference type="EMBL" id="CP009518">
    <property type="protein sequence ID" value="AKB84417.1"/>
    <property type="molecule type" value="Genomic_DNA"/>
</dbReference>
<dbReference type="Proteomes" id="UP000033048">
    <property type="component" value="Chromosome"/>
</dbReference>
<dbReference type="AlphaFoldDB" id="A0A0E3SQU1"/>
<keyword evidence="2" id="KW-1185">Reference proteome</keyword>
<dbReference type="STRING" id="1434104.MCMEM_0364"/>
<organism evidence="1 2">
    <name type="scientific">Methanococcoides methylutens MM1</name>
    <dbReference type="NCBI Taxonomy" id="1434104"/>
    <lineage>
        <taxon>Archaea</taxon>
        <taxon>Methanobacteriati</taxon>
        <taxon>Methanobacteriota</taxon>
        <taxon>Stenosarchaea group</taxon>
        <taxon>Methanomicrobia</taxon>
        <taxon>Methanosarcinales</taxon>
        <taxon>Methanosarcinaceae</taxon>
        <taxon>Methanococcoides</taxon>
    </lineage>
</organism>